<organism evidence="1">
    <name type="scientific">bioreactor metagenome</name>
    <dbReference type="NCBI Taxonomy" id="1076179"/>
    <lineage>
        <taxon>unclassified sequences</taxon>
        <taxon>metagenomes</taxon>
        <taxon>ecological metagenomes</taxon>
    </lineage>
</organism>
<accession>A0A645FBG4</accession>
<protein>
    <submittedName>
        <fullName evidence="1">Uncharacterized protein</fullName>
    </submittedName>
</protein>
<reference evidence="1" key="1">
    <citation type="submission" date="2019-08" db="EMBL/GenBank/DDBJ databases">
        <authorList>
            <person name="Kucharzyk K."/>
            <person name="Murdoch R.W."/>
            <person name="Higgins S."/>
            <person name="Loffler F."/>
        </authorList>
    </citation>
    <scope>NUCLEOTIDE SEQUENCE</scope>
</reference>
<evidence type="ECO:0000313" key="1">
    <source>
        <dbReference type="EMBL" id="MPN09783.1"/>
    </source>
</evidence>
<dbReference type="AlphaFoldDB" id="A0A645FBG4"/>
<proteinExistence type="predicted"/>
<sequence>MQVYWPIAYFASARKRKPCFSEAAKHRAHKEYAGSEFLSKMLRHFTAVCTRSVHNNAVLLPFHLAAHAAQYLKHIVHIAQMGTIMQHNFIFGEQRRRQYRQYGVFGSWQAYFPLKPRSAGNDYFCHPPKHLRETFHRCPMMRMDIALSYAARKSHVTLCVNTAADPAHISHPCRPEKYIEP</sequence>
<gene>
    <name evidence="1" type="ORF">SDC9_157075</name>
</gene>
<dbReference type="EMBL" id="VSSQ01055909">
    <property type="protein sequence ID" value="MPN09783.1"/>
    <property type="molecule type" value="Genomic_DNA"/>
</dbReference>
<comment type="caution">
    <text evidence="1">The sequence shown here is derived from an EMBL/GenBank/DDBJ whole genome shotgun (WGS) entry which is preliminary data.</text>
</comment>
<name>A0A645FBG4_9ZZZZ</name>